<keyword evidence="4" id="KW-1185">Reference proteome</keyword>
<dbReference type="Pfam" id="PF14602">
    <property type="entry name" value="Hexapep_2"/>
    <property type="match status" value="1"/>
</dbReference>
<dbReference type="OrthoDB" id="9801697at2"/>
<dbReference type="PANTHER" id="PTHR43300:SF4">
    <property type="entry name" value="ACYL-[ACYL-CARRIER-PROTEIN]--UDP-N-ACETYLGLUCOSAMINE O-ACYLTRANSFERASE"/>
    <property type="match status" value="1"/>
</dbReference>
<evidence type="ECO:0000256" key="1">
    <source>
        <dbReference type="ARBA" id="ARBA00007274"/>
    </source>
</evidence>
<dbReference type="AlphaFoldDB" id="A0A3S3PY06"/>
<name>A0A3S3PY06_9SPHI</name>
<comment type="similarity">
    <text evidence="1">Belongs to the transferase hexapeptide repeat family.</text>
</comment>
<protein>
    <submittedName>
        <fullName evidence="3">N-acetyltransferase</fullName>
    </submittedName>
</protein>
<dbReference type="EMBL" id="SAYW01000005">
    <property type="protein sequence ID" value="RWU05454.1"/>
    <property type="molecule type" value="Genomic_DNA"/>
</dbReference>
<dbReference type="PANTHER" id="PTHR43300">
    <property type="entry name" value="ACETYLTRANSFERASE"/>
    <property type="match status" value="1"/>
</dbReference>
<dbReference type="Gene3D" id="2.160.10.10">
    <property type="entry name" value="Hexapeptide repeat proteins"/>
    <property type="match status" value="1"/>
</dbReference>
<dbReference type="InterPro" id="IPR001451">
    <property type="entry name" value="Hexapep"/>
</dbReference>
<dbReference type="Pfam" id="PF25087">
    <property type="entry name" value="GMPPB_C"/>
    <property type="match status" value="1"/>
</dbReference>
<proteinExistence type="inferred from homology"/>
<dbReference type="SUPFAM" id="SSF51161">
    <property type="entry name" value="Trimeric LpxA-like enzymes"/>
    <property type="match status" value="1"/>
</dbReference>
<dbReference type="InterPro" id="IPR050179">
    <property type="entry name" value="Trans_hexapeptide_repeat"/>
</dbReference>
<dbReference type="InterPro" id="IPR056729">
    <property type="entry name" value="GMPPB_C"/>
</dbReference>
<organism evidence="3 4">
    <name type="scientific">Pedobacter chitinilyticus</name>
    <dbReference type="NCBI Taxonomy" id="2233776"/>
    <lineage>
        <taxon>Bacteria</taxon>
        <taxon>Pseudomonadati</taxon>
        <taxon>Bacteroidota</taxon>
        <taxon>Sphingobacteriia</taxon>
        <taxon>Sphingobacteriales</taxon>
        <taxon>Sphingobacteriaceae</taxon>
        <taxon>Pedobacter</taxon>
    </lineage>
</organism>
<evidence type="ECO:0000313" key="4">
    <source>
        <dbReference type="Proteomes" id="UP000284120"/>
    </source>
</evidence>
<reference evidence="3 4" key="1">
    <citation type="submission" date="2018-06" db="EMBL/GenBank/DDBJ databases">
        <title>Pedobacter endophyticus sp. nov., an endophytic bacterium isolated from a leaf of Triticum aestivum.</title>
        <authorList>
            <person name="Zhang L."/>
        </authorList>
    </citation>
    <scope>NUCLEOTIDE SEQUENCE [LARGE SCALE GENOMIC DNA]</scope>
    <source>
        <strain evidence="3 4">CM134L-2</strain>
    </source>
</reference>
<dbReference type="RefSeq" id="WP_113648219.1">
    <property type="nucleotide sequence ID" value="NZ_QMHN01000005.1"/>
</dbReference>
<dbReference type="GO" id="GO:0016740">
    <property type="term" value="F:transferase activity"/>
    <property type="evidence" value="ECO:0007669"/>
    <property type="project" value="UniProtKB-KW"/>
</dbReference>
<dbReference type="Proteomes" id="UP000284120">
    <property type="component" value="Unassembled WGS sequence"/>
</dbReference>
<comment type="caution">
    <text evidence="3">The sequence shown here is derived from an EMBL/GenBank/DDBJ whole genome shotgun (WGS) entry which is preliminary data.</text>
</comment>
<accession>A0A3S3PY06</accession>
<dbReference type="InterPro" id="IPR011004">
    <property type="entry name" value="Trimer_LpxA-like_sf"/>
</dbReference>
<dbReference type="CDD" id="cd03358">
    <property type="entry name" value="LbH_WxcM_N_like"/>
    <property type="match status" value="1"/>
</dbReference>
<gene>
    <name evidence="3" type="ORF">DPV69_14980</name>
</gene>
<sequence>MKLNNYFAHETAVIDEGAIIGFGTKIWHFCHVMNSAKIGQGCILGQNVMVASNVEIGDSVKIQNNVSVYEGVTIEDDVFIGPSVVFTNIKNPRSFINRKAEFKATIIKKGASIGANATILCGNIIGKYALIGAGTVVTKDVKAYSLVVGNPMKHIGWVSEFGCSLNFNISDTAKCSESGQLYRLLNNQVFNLGDNSLNEG</sequence>
<evidence type="ECO:0000313" key="3">
    <source>
        <dbReference type="EMBL" id="RWU05454.1"/>
    </source>
</evidence>
<evidence type="ECO:0000259" key="2">
    <source>
        <dbReference type="Pfam" id="PF25087"/>
    </source>
</evidence>
<feature type="domain" description="Mannose-1-phosphate guanyltransferase C-terminal" evidence="2">
    <location>
        <begin position="30"/>
        <end position="86"/>
    </location>
</feature>
<keyword evidence="3" id="KW-0808">Transferase</keyword>